<gene>
    <name evidence="1" type="ORF">Tci_065611</name>
</gene>
<name>A0A6L2P5D5_TANCI</name>
<evidence type="ECO:0000313" key="1">
    <source>
        <dbReference type="EMBL" id="GEU93633.1"/>
    </source>
</evidence>
<proteinExistence type="predicted"/>
<reference evidence="1" key="1">
    <citation type="journal article" date="2019" name="Sci. Rep.">
        <title>Draft genome of Tanacetum cinerariifolium, the natural source of mosquito coil.</title>
        <authorList>
            <person name="Yamashiro T."/>
            <person name="Shiraishi A."/>
            <person name="Satake H."/>
            <person name="Nakayama K."/>
        </authorList>
    </citation>
    <scope>NUCLEOTIDE SEQUENCE</scope>
</reference>
<comment type="caution">
    <text evidence="1">The sequence shown here is derived from an EMBL/GenBank/DDBJ whole genome shotgun (WGS) entry which is preliminary data.</text>
</comment>
<dbReference type="EMBL" id="BKCJ010010896">
    <property type="protein sequence ID" value="GEU93633.1"/>
    <property type="molecule type" value="Genomic_DNA"/>
</dbReference>
<sequence length="79" mass="9194">MKSTRKKTSRSVQGLRRWVDARVVNGDELKVVVLERITEKILKHSQELFGKALIPSETWSKRSPGQIVSRIRCWIFSEL</sequence>
<protein>
    <submittedName>
        <fullName evidence="1">Uncharacterized protein</fullName>
    </submittedName>
</protein>
<accession>A0A6L2P5D5</accession>
<organism evidence="1">
    <name type="scientific">Tanacetum cinerariifolium</name>
    <name type="common">Dalmatian daisy</name>
    <name type="synonym">Chrysanthemum cinerariifolium</name>
    <dbReference type="NCBI Taxonomy" id="118510"/>
    <lineage>
        <taxon>Eukaryota</taxon>
        <taxon>Viridiplantae</taxon>
        <taxon>Streptophyta</taxon>
        <taxon>Embryophyta</taxon>
        <taxon>Tracheophyta</taxon>
        <taxon>Spermatophyta</taxon>
        <taxon>Magnoliopsida</taxon>
        <taxon>eudicotyledons</taxon>
        <taxon>Gunneridae</taxon>
        <taxon>Pentapetalae</taxon>
        <taxon>asterids</taxon>
        <taxon>campanulids</taxon>
        <taxon>Asterales</taxon>
        <taxon>Asteraceae</taxon>
        <taxon>Asteroideae</taxon>
        <taxon>Anthemideae</taxon>
        <taxon>Anthemidinae</taxon>
        <taxon>Tanacetum</taxon>
    </lineage>
</organism>
<dbReference type="AlphaFoldDB" id="A0A6L2P5D5"/>